<sequence length="162" mass="18320">MLSECLYFSLMHTSYHIMLLFQMQTNAASHSHCSKDESDYWLRHLSKKINSTHRDCGPGVLKKSALSTNLNTLRSKRELLSPMEFDIAGKEEADDACRSLILRTDFRGIEFEMEGMFALDHSRGGVPSNLLVPFNKRLSSIMDSSRRGSSPQIVDIVNPVPQ</sequence>
<evidence type="ECO:0000313" key="3">
    <source>
        <dbReference type="Proteomes" id="UP000078200"/>
    </source>
</evidence>
<reference evidence="2" key="1">
    <citation type="submission" date="2020-05" db="UniProtKB">
        <authorList>
            <consortium name="EnsemblMetazoa"/>
        </authorList>
    </citation>
    <scope>IDENTIFICATION</scope>
    <source>
        <strain evidence="2">TTRI</strain>
    </source>
</reference>
<name>A0A1A9UZ99_GLOAU</name>
<keyword evidence="3" id="KW-1185">Reference proteome</keyword>
<dbReference type="Proteomes" id="UP000078200">
    <property type="component" value="Unassembled WGS sequence"/>
</dbReference>
<dbReference type="VEuPathDB" id="VectorBase:GAUT020594"/>
<evidence type="ECO:0000256" key="1">
    <source>
        <dbReference type="SAM" id="MobiDB-lite"/>
    </source>
</evidence>
<feature type="region of interest" description="Disordered" evidence="1">
    <location>
        <begin position="143"/>
        <end position="162"/>
    </location>
</feature>
<accession>A0A1A9UZ99</accession>
<dbReference type="EnsemblMetazoa" id="GAUT020594-RA">
    <property type="protein sequence ID" value="GAUT020594-PA"/>
    <property type="gene ID" value="GAUT020594"/>
</dbReference>
<evidence type="ECO:0000313" key="2">
    <source>
        <dbReference type="EnsemblMetazoa" id="GAUT020594-PA"/>
    </source>
</evidence>
<organism evidence="2 3">
    <name type="scientific">Glossina austeni</name>
    <name type="common">Savannah tsetse fly</name>
    <dbReference type="NCBI Taxonomy" id="7395"/>
    <lineage>
        <taxon>Eukaryota</taxon>
        <taxon>Metazoa</taxon>
        <taxon>Ecdysozoa</taxon>
        <taxon>Arthropoda</taxon>
        <taxon>Hexapoda</taxon>
        <taxon>Insecta</taxon>
        <taxon>Pterygota</taxon>
        <taxon>Neoptera</taxon>
        <taxon>Endopterygota</taxon>
        <taxon>Diptera</taxon>
        <taxon>Brachycera</taxon>
        <taxon>Muscomorpha</taxon>
        <taxon>Hippoboscoidea</taxon>
        <taxon>Glossinidae</taxon>
        <taxon>Glossina</taxon>
    </lineage>
</organism>
<dbReference type="AlphaFoldDB" id="A0A1A9UZ99"/>
<protein>
    <submittedName>
        <fullName evidence="2">Uncharacterized protein</fullName>
    </submittedName>
</protein>
<proteinExistence type="predicted"/>